<sequence length="71" mass="8012">MDSLTDIEQQMLVLEGQWWAAPGRKEAAISDQFGMSASRYYQLLNRLLGSRAALAYDPVAVNRLRRISRVG</sequence>
<dbReference type="AlphaFoldDB" id="A0ABD6QG37"/>
<evidence type="ECO:0000313" key="2">
    <source>
        <dbReference type="Proteomes" id="UP000187001"/>
    </source>
</evidence>
<dbReference type="InterPro" id="IPR021678">
    <property type="entry name" value="DUF3263"/>
</dbReference>
<comment type="caution">
    <text evidence="1">The sequence shown here is derived from an EMBL/GenBank/DDBJ whole genome shotgun (WGS) entry which is preliminary data.</text>
</comment>
<name>A0ABD6QG37_MYCFO</name>
<organism evidence="1 2">
    <name type="scientific">Mycolicibacterium fortuitum</name>
    <name type="common">Mycobacterium fortuitum</name>
    <dbReference type="NCBI Taxonomy" id="1766"/>
    <lineage>
        <taxon>Bacteria</taxon>
        <taxon>Bacillati</taxon>
        <taxon>Actinomycetota</taxon>
        <taxon>Actinomycetes</taxon>
        <taxon>Mycobacteriales</taxon>
        <taxon>Mycobacteriaceae</taxon>
        <taxon>Mycolicibacterium</taxon>
    </lineage>
</organism>
<evidence type="ECO:0008006" key="3">
    <source>
        <dbReference type="Google" id="ProtNLM"/>
    </source>
</evidence>
<dbReference type="EMBL" id="MBER01000134">
    <property type="protein sequence ID" value="OMC37993.1"/>
    <property type="molecule type" value="Genomic_DNA"/>
</dbReference>
<dbReference type="Pfam" id="PF11662">
    <property type="entry name" value="DUF3263"/>
    <property type="match status" value="1"/>
</dbReference>
<evidence type="ECO:0000313" key="1">
    <source>
        <dbReference type="EMBL" id="OMC37993.1"/>
    </source>
</evidence>
<proteinExistence type="predicted"/>
<dbReference type="RefSeq" id="WP_076207027.1">
    <property type="nucleotide sequence ID" value="NZ_MBER01000134.1"/>
</dbReference>
<dbReference type="Proteomes" id="UP000187001">
    <property type="component" value="Unassembled WGS sequence"/>
</dbReference>
<protein>
    <recommendedName>
        <fullName evidence="3">DUF3263 domain-containing protein</fullName>
    </recommendedName>
</protein>
<gene>
    <name evidence="1" type="ORF">A5742_07885</name>
</gene>
<reference evidence="1 2" key="1">
    <citation type="submission" date="2016-07" db="EMBL/GenBank/DDBJ databases">
        <authorList>
            <person name="Sutton G."/>
            <person name="Brinkac L."/>
            <person name="Sanka R."/>
            <person name="Adams M."/>
            <person name="Lau E."/>
            <person name="Kumar A."/>
            <person name="Macaden R."/>
        </authorList>
    </citation>
    <scope>NUCLEOTIDE SEQUENCE [LARGE SCALE GENOMIC DNA]</scope>
    <source>
        <strain evidence="1 2">GA-0871</strain>
    </source>
</reference>
<accession>A0ABD6QG37</accession>